<gene>
    <name evidence="2" type="ORF">DY262_01260</name>
</gene>
<protein>
    <submittedName>
        <fullName evidence="2">Cupin domain-containing protein</fullName>
    </submittedName>
</protein>
<feature type="domain" description="Cupin type-2" evidence="1">
    <location>
        <begin position="78"/>
        <end position="147"/>
    </location>
</feature>
<evidence type="ECO:0000313" key="3">
    <source>
        <dbReference type="Proteomes" id="UP000261931"/>
    </source>
</evidence>
<sequence length="193" mass="21472">MTTVSVSPEQMESRIARFDTLQPQSAMHQSETGIPREAYELMAAKTLYLLMAPEGQGGPMAQKPAIAGEKGLSVIIARCPPGDKPLLHAHFKTHETFMCLTGRFRIRWGDRGEHETVLKPYDMIAVPPGVCRDFTNMDDEDALLLVLITGQGDEDFNDIAVGPEDSKMMVERFGMDVIHRYQKIGTEFMGVTV</sequence>
<dbReference type="InterPro" id="IPR013096">
    <property type="entry name" value="Cupin_2"/>
</dbReference>
<dbReference type="Pfam" id="PF07883">
    <property type="entry name" value="Cupin_2"/>
    <property type="match status" value="1"/>
</dbReference>
<dbReference type="Proteomes" id="UP000261931">
    <property type="component" value="Unassembled WGS sequence"/>
</dbReference>
<dbReference type="AlphaFoldDB" id="A0A372EPD8"/>
<evidence type="ECO:0000313" key="2">
    <source>
        <dbReference type="EMBL" id="RFP82488.1"/>
    </source>
</evidence>
<dbReference type="EMBL" id="QVLS01000001">
    <property type="protein sequence ID" value="RFP82488.1"/>
    <property type="molecule type" value="Genomic_DNA"/>
</dbReference>
<dbReference type="RefSeq" id="WP_245980780.1">
    <property type="nucleotide sequence ID" value="NZ_QVLS01000001.1"/>
</dbReference>
<dbReference type="SUPFAM" id="SSF51182">
    <property type="entry name" value="RmlC-like cupins"/>
    <property type="match status" value="1"/>
</dbReference>
<comment type="caution">
    <text evidence="2">The sequence shown here is derived from an EMBL/GenBank/DDBJ whole genome shotgun (WGS) entry which is preliminary data.</text>
</comment>
<keyword evidence="3" id="KW-1185">Reference proteome</keyword>
<dbReference type="InterPro" id="IPR011051">
    <property type="entry name" value="RmlC_Cupin_sf"/>
</dbReference>
<proteinExistence type="predicted"/>
<reference evidence="2 3" key="1">
    <citation type="submission" date="2018-08" db="EMBL/GenBank/DDBJ databases">
        <title>Hydrogenophaga sp. LA-38 isolated from sludge.</title>
        <authorList>
            <person name="Im W.-T."/>
        </authorList>
    </citation>
    <scope>NUCLEOTIDE SEQUENCE [LARGE SCALE GENOMIC DNA]</scope>
    <source>
        <strain evidence="2 3">LA-38</strain>
    </source>
</reference>
<organism evidence="2 3">
    <name type="scientific">Hydrogenophaga borbori</name>
    <dbReference type="NCBI Taxonomy" id="2294117"/>
    <lineage>
        <taxon>Bacteria</taxon>
        <taxon>Pseudomonadati</taxon>
        <taxon>Pseudomonadota</taxon>
        <taxon>Betaproteobacteria</taxon>
        <taxon>Burkholderiales</taxon>
        <taxon>Comamonadaceae</taxon>
        <taxon>Hydrogenophaga</taxon>
    </lineage>
</organism>
<dbReference type="Gene3D" id="2.60.120.10">
    <property type="entry name" value="Jelly Rolls"/>
    <property type="match status" value="1"/>
</dbReference>
<accession>A0A372EPD8</accession>
<name>A0A372EPD8_9BURK</name>
<evidence type="ECO:0000259" key="1">
    <source>
        <dbReference type="Pfam" id="PF07883"/>
    </source>
</evidence>
<dbReference type="InterPro" id="IPR014710">
    <property type="entry name" value="RmlC-like_jellyroll"/>
</dbReference>